<evidence type="ECO:0000313" key="2">
    <source>
        <dbReference type="EMBL" id="KAF0724567.1"/>
    </source>
</evidence>
<protein>
    <recommendedName>
        <fullName evidence="1">PX domain-containing protein</fullName>
    </recommendedName>
</protein>
<keyword evidence="3" id="KW-1185">Reference proteome</keyword>
<dbReference type="SUPFAM" id="SSF64268">
    <property type="entry name" value="PX domain"/>
    <property type="match status" value="1"/>
</dbReference>
<evidence type="ECO:0000313" key="3">
    <source>
        <dbReference type="Proteomes" id="UP000481153"/>
    </source>
</evidence>
<evidence type="ECO:0000259" key="1">
    <source>
        <dbReference type="PROSITE" id="PS50195"/>
    </source>
</evidence>
<dbReference type="Gene3D" id="3.30.1520.10">
    <property type="entry name" value="Phox-like domain"/>
    <property type="match status" value="1"/>
</dbReference>
<dbReference type="OrthoDB" id="430293at2759"/>
<dbReference type="InterPro" id="IPR001683">
    <property type="entry name" value="PX_dom"/>
</dbReference>
<name>A0A6G0WBL5_9STRA</name>
<organism evidence="2 3">
    <name type="scientific">Aphanomyces euteiches</name>
    <dbReference type="NCBI Taxonomy" id="100861"/>
    <lineage>
        <taxon>Eukaryota</taxon>
        <taxon>Sar</taxon>
        <taxon>Stramenopiles</taxon>
        <taxon>Oomycota</taxon>
        <taxon>Saprolegniomycetes</taxon>
        <taxon>Saprolegniales</taxon>
        <taxon>Verrucalvaceae</taxon>
        <taxon>Aphanomyces</taxon>
    </lineage>
</organism>
<dbReference type="VEuPathDB" id="FungiDB:AeMF1_015772"/>
<dbReference type="Proteomes" id="UP000481153">
    <property type="component" value="Unassembled WGS sequence"/>
</dbReference>
<dbReference type="CDD" id="cd06093">
    <property type="entry name" value="PX_domain"/>
    <property type="match status" value="1"/>
</dbReference>
<feature type="domain" description="PX" evidence="1">
    <location>
        <begin position="19"/>
        <end position="138"/>
    </location>
</feature>
<dbReference type="PANTHER" id="PTHR22775:SF3">
    <property type="entry name" value="SORTING NEXIN-13"/>
    <property type="match status" value="1"/>
</dbReference>
<sequence>MSSLSTAASSEEGEGHLVLKVDVFGSQESLDHDSGKFYTEYVLRCACQGPDGRTRSWETLRRYREFCAIDILLREKYPHLASSFPSLPSKKYLGSSLSSDFVEKRQRELGYYIDALLSLYPQILQDEIVDEFLEVSCH</sequence>
<dbReference type="GO" id="GO:0035091">
    <property type="term" value="F:phosphatidylinositol binding"/>
    <property type="evidence" value="ECO:0007669"/>
    <property type="project" value="InterPro"/>
</dbReference>
<dbReference type="Pfam" id="PF00787">
    <property type="entry name" value="PX"/>
    <property type="match status" value="1"/>
</dbReference>
<dbReference type="InterPro" id="IPR036871">
    <property type="entry name" value="PX_dom_sf"/>
</dbReference>
<dbReference type="PANTHER" id="PTHR22775">
    <property type="entry name" value="SORTING NEXIN"/>
    <property type="match status" value="1"/>
</dbReference>
<dbReference type="SMART" id="SM00312">
    <property type="entry name" value="PX"/>
    <property type="match status" value="1"/>
</dbReference>
<proteinExistence type="predicted"/>
<dbReference type="AlphaFoldDB" id="A0A6G0WBL5"/>
<gene>
    <name evidence="2" type="ORF">Ae201684_016775</name>
</gene>
<dbReference type="EMBL" id="VJMJ01000267">
    <property type="protein sequence ID" value="KAF0724567.1"/>
    <property type="molecule type" value="Genomic_DNA"/>
</dbReference>
<comment type="caution">
    <text evidence="2">The sequence shown here is derived from an EMBL/GenBank/DDBJ whole genome shotgun (WGS) entry which is preliminary data.</text>
</comment>
<accession>A0A6G0WBL5</accession>
<reference evidence="2 3" key="1">
    <citation type="submission" date="2019-07" db="EMBL/GenBank/DDBJ databases">
        <title>Genomics analysis of Aphanomyces spp. identifies a new class of oomycete effector associated with host adaptation.</title>
        <authorList>
            <person name="Gaulin E."/>
        </authorList>
    </citation>
    <scope>NUCLEOTIDE SEQUENCE [LARGE SCALE GENOMIC DNA]</scope>
    <source>
        <strain evidence="2 3">ATCC 201684</strain>
    </source>
</reference>
<dbReference type="PROSITE" id="PS50195">
    <property type="entry name" value="PX"/>
    <property type="match status" value="1"/>
</dbReference>